<gene>
    <name evidence="1" type="ORF">SAMN04487893_101144</name>
</gene>
<accession>A0A1I3L282</accession>
<reference evidence="2" key="1">
    <citation type="submission" date="2016-10" db="EMBL/GenBank/DDBJ databases">
        <authorList>
            <person name="Varghese N."/>
            <person name="Submissions S."/>
        </authorList>
    </citation>
    <scope>NUCLEOTIDE SEQUENCE [LARGE SCALE GENOMIC DNA]</scope>
    <source>
        <strain evidence="2">DSM 26542</strain>
    </source>
</reference>
<evidence type="ECO:0000313" key="1">
    <source>
        <dbReference type="EMBL" id="SFI78718.1"/>
    </source>
</evidence>
<dbReference type="OrthoDB" id="1442826at2"/>
<protein>
    <recommendedName>
        <fullName evidence="3">Helix-turn-helix domain-containing protein</fullName>
    </recommendedName>
</protein>
<keyword evidence="2" id="KW-1185">Reference proteome</keyword>
<dbReference type="STRING" id="1150112.SAMN04487893_101144"/>
<dbReference type="EMBL" id="FORU01000001">
    <property type="protein sequence ID" value="SFI78718.1"/>
    <property type="molecule type" value="Genomic_DNA"/>
</dbReference>
<sequence>MNYVQHLNQFLAKVEKTDKVQPTHISLYLALFQLWNQNRFQNPVTASRSELMRVSKISSYTTYYKCIHDLSSLDWIVYTPSNSIYRGSCFHLKPFRTIPLNNTSADTGGGTPPDTGSGLEMVSFSKTDKNILNTINNKPNQNKKNYEEQF</sequence>
<dbReference type="RefSeq" id="WP_090677535.1">
    <property type="nucleotide sequence ID" value="NZ_FORU01000001.1"/>
</dbReference>
<evidence type="ECO:0000313" key="2">
    <source>
        <dbReference type="Proteomes" id="UP000243887"/>
    </source>
</evidence>
<organism evidence="1 2">
    <name type="scientific">Myroides guanonis</name>
    <dbReference type="NCBI Taxonomy" id="1150112"/>
    <lineage>
        <taxon>Bacteria</taxon>
        <taxon>Pseudomonadati</taxon>
        <taxon>Bacteroidota</taxon>
        <taxon>Flavobacteriia</taxon>
        <taxon>Flavobacteriales</taxon>
        <taxon>Flavobacteriaceae</taxon>
        <taxon>Myroides</taxon>
    </lineage>
</organism>
<evidence type="ECO:0008006" key="3">
    <source>
        <dbReference type="Google" id="ProtNLM"/>
    </source>
</evidence>
<name>A0A1I3L282_9FLAO</name>
<dbReference type="AlphaFoldDB" id="A0A1I3L282"/>
<proteinExistence type="predicted"/>
<dbReference type="Proteomes" id="UP000243887">
    <property type="component" value="Unassembled WGS sequence"/>
</dbReference>